<evidence type="ECO:0000256" key="8">
    <source>
        <dbReference type="HAMAP-Rule" id="MF_00459"/>
    </source>
</evidence>
<reference evidence="9 10" key="1">
    <citation type="journal article" date="2021" name="bioRxiv">
        <title>Unique metabolic strategies in Hadean analogues reveal hints for primordial physiology.</title>
        <authorList>
            <person name="Nobu M.K."/>
            <person name="Nakai R."/>
            <person name="Tamazawa S."/>
            <person name="Mori H."/>
            <person name="Toyoda A."/>
            <person name="Ijiri A."/>
            <person name="Suzuki S."/>
            <person name="Kurokawa K."/>
            <person name="Kamagata Y."/>
            <person name="Tamaki H."/>
        </authorList>
    </citation>
    <scope>NUCLEOTIDE SEQUENCE [LARGE SCALE GENOMIC DNA]</scope>
    <source>
        <strain evidence="9">BS525</strain>
    </source>
</reference>
<dbReference type="AlphaFoldDB" id="A0A9E2BET1"/>
<dbReference type="EMBL" id="QLTW01000003">
    <property type="protein sequence ID" value="MBT9144288.1"/>
    <property type="molecule type" value="Genomic_DNA"/>
</dbReference>
<feature type="transmembrane region" description="Helical" evidence="8">
    <location>
        <begin position="40"/>
        <end position="62"/>
    </location>
</feature>
<dbReference type="GO" id="GO:0022900">
    <property type="term" value="P:electron transport chain"/>
    <property type="evidence" value="ECO:0007669"/>
    <property type="project" value="UniProtKB-UniRule"/>
</dbReference>
<dbReference type="Proteomes" id="UP000811545">
    <property type="component" value="Unassembled WGS sequence"/>
</dbReference>
<keyword evidence="3 8" id="KW-0812">Transmembrane</keyword>
<comment type="caution">
    <text evidence="9">The sequence shown here is derived from an EMBL/GenBank/DDBJ whole genome shotgun (WGS) entry which is preliminary data.</text>
</comment>
<dbReference type="InterPro" id="IPR050133">
    <property type="entry name" value="NqrDE/RnfAE_oxidrdctase"/>
</dbReference>
<keyword evidence="7 8" id="KW-0472">Membrane</keyword>
<evidence type="ECO:0000256" key="6">
    <source>
        <dbReference type="ARBA" id="ARBA00022989"/>
    </source>
</evidence>
<feature type="transmembrane region" description="Helical" evidence="8">
    <location>
        <begin position="165"/>
        <end position="190"/>
    </location>
</feature>
<evidence type="ECO:0000256" key="2">
    <source>
        <dbReference type="ARBA" id="ARBA00022448"/>
    </source>
</evidence>
<dbReference type="GO" id="GO:0005886">
    <property type="term" value="C:plasma membrane"/>
    <property type="evidence" value="ECO:0007669"/>
    <property type="project" value="UniProtKB-SubCell"/>
</dbReference>
<feature type="transmembrane region" description="Helical" evidence="8">
    <location>
        <begin position="98"/>
        <end position="121"/>
    </location>
</feature>
<feature type="transmembrane region" description="Helical" evidence="8">
    <location>
        <begin position="6"/>
        <end position="28"/>
    </location>
</feature>
<keyword evidence="8" id="KW-1003">Cell membrane</keyword>
<name>A0A9E2BET1_PSYF1</name>
<dbReference type="PANTHER" id="PTHR30335">
    <property type="entry name" value="INTEGRAL MEMBRANE PROTEIN OF SOXR-REDUCING COMPLEX"/>
    <property type="match status" value="1"/>
</dbReference>
<dbReference type="PIRSF" id="PIRSF006102">
    <property type="entry name" value="NQR_DE"/>
    <property type="match status" value="1"/>
</dbReference>
<evidence type="ECO:0000256" key="3">
    <source>
        <dbReference type="ARBA" id="ARBA00022692"/>
    </source>
</evidence>
<keyword evidence="5 8" id="KW-0249">Electron transport</keyword>
<dbReference type="InterPro" id="IPR003667">
    <property type="entry name" value="NqrDE/RnfAE"/>
</dbReference>
<dbReference type="EC" id="7.-.-.-" evidence="8"/>
<dbReference type="GO" id="GO:0012505">
    <property type="term" value="C:endomembrane system"/>
    <property type="evidence" value="ECO:0007669"/>
    <property type="project" value="UniProtKB-SubCell"/>
</dbReference>
<evidence type="ECO:0000256" key="5">
    <source>
        <dbReference type="ARBA" id="ARBA00022982"/>
    </source>
</evidence>
<feature type="transmembrane region" description="Helical" evidence="8">
    <location>
        <begin position="133"/>
        <end position="153"/>
    </location>
</feature>
<gene>
    <name evidence="9" type="primary">rsxA</name>
    <name evidence="8" type="synonym">rnfA</name>
    <name evidence="9" type="ORF">DDT42_00120</name>
</gene>
<keyword evidence="4 8" id="KW-1278">Translocase</keyword>
<dbReference type="PANTHER" id="PTHR30335:SF0">
    <property type="entry name" value="ION-TRANSLOCATING OXIDOREDUCTASE COMPLEX SUBUNIT A"/>
    <property type="match status" value="1"/>
</dbReference>
<dbReference type="InterPro" id="IPR011293">
    <property type="entry name" value="Ion_transpt_RnfA/RsxA"/>
</dbReference>
<protein>
    <recommendedName>
        <fullName evidence="8">Ion-translocating oxidoreductase complex subunit A</fullName>
        <ecNumber evidence="8">7.-.-.-</ecNumber>
    </recommendedName>
    <alternativeName>
        <fullName evidence="8">Rnf electron transport complex subunit A</fullName>
    </alternativeName>
</protein>
<feature type="transmembrane region" description="Helical" evidence="8">
    <location>
        <begin position="68"/>
        <end position="91"/>
    </location>
</feature>
<keyword evidence="6 8" id="KW-1133">Transmembrane helix</keyword>
<dbReference type="HAMAP" id="MF_00459">
    <property type="entry name" value="RsxA_RnfA"/>
    <property type="match status" value="1"/>
</dbReference>
<accession>A0A9E2BET1</accession>
<dbReference type="Pfam" id="PF02508">
    <property type="entry name" value="Rnf-Nqr"/>
    <property type="match status" value="1"/>
</dbReference>
<evidence type="ECO:0000313" key="9">
    <source>
        <dbReference type="EMBL" id="MBT9144288.1"/>
    </source>
</evidence>
<proteinExistence type="inferred from homology"/>
<organism evidence="9 10">
    <name type="scientific">Psychracetigena formicireducens</name>
    <dbReference type="NCBI Taxonomy" id="2986056"/>
    <lineage>
        <taxon>Bacteria</taxon>
        <taxon>Bacillati</taxon>
        <taxon>Candidatus Lithacetigenota</taxon>
        <taxon>Candidatus Psychracetigena</taxon>
    </lineage>
</organism>
<comment type="function">
    <text evidence="8">Part of a membrane-bound complex that couples electron transfer with translocation of ions across the membrane.</text>
</comment>
<sequence length="191" mass="21135">MDLLNLFIAALLVNNIVLMRFLALCSYVGMTTEPGPALGMGWAVTFVMVLAGVVTWFLNVFILQPLELTFLSTLIFILVIASLVQLVEIYLRKSIPSLYHVMGIYLPLITTNCAILALTFINQREGYTLIESIVNSVGVAWGYTLAMLLLANLRLRIKHSNVPKFLEGYPIVFIVTAILSVAFMGFVGMAK</sequence>
<comment type="similarity">
    <text evidence="8">Belongs to the NqrDE/RnfAE family.</text>
</comment>
<evidence type="ECO:0000256" key="4">
    <source>
        <dbReference type="ARBA" id="ARBA00022967"/>
    </source>
</evidence>
<evidence type="ECO:0000256" key="7">
    <source>
        <dbReference type="ARBA" id="ARBA00023136"/>
    </source>
</evidence>
<comment type="subunit">
    <text evidence="8">The complex is composed of six subunits: RnfA, RnfB, RnfC, RnfD, RnfE and RnfG.</text>
</comment>
<evidence type="ECO:0000256" key="1">
    <source>
        <dbReference type="ARBA" id="ARBA00004127"/>
    </source>
</evidence>
<evidence type="ECO:0000313" key="10">
    <source>
        <dbReference type="Proteomes" id="UP000811545"/>
    </source>
</evidence>
<comment type="subcellular location">
    <subcellularLocation>
        <location evidence="8">Cell membrane</location>
        <topology evidence="8">Multi-pass membrane protein</topology>
    </subcellularLocation>
    <subcellularLocation>
        <location evidence="1">Endomembrane system</location>
        <topology evidence="1">Multi-pass membrane protein</topology>
    </subcellularLocation>
</comment>
<keyword evidence="2 8" id="KW-0813">Transport</keyword>